<evidence type="ECO:0000256" key="3">
    <source>
        <dbReference type="ARBA" id="ARBA00023274"/>
    </source>
</evidence>
<dbReference type="NCBIfam" id="TIGR01020">
    <property type="entry name" value="uS5_euk_arch"/>
    <property type="match status" value="1"/>
</dbReference>
<dbReference type="Gene3D" id="3.30.160.20">
    <property type="match status" value="1"/>
</dbReference>
<dbReference type="InterPro" id="IPR005711">
    <property type="entry name" value="Ribosomal_uS5_euk/arc"/>
</dbReference>
<evidence type="ECO:0000256" key="6">
    <source>
        <dbReference type="PROSITE-ProRule" id="PRU00268"/>
    </source>
</evidence>
<dbReference type="GO" id="GO:1990904">
    <property type="term" value="C:ribonucleoprotein complex"/>
    <property type="evidence" value="ECO:0007669"/>
    <property type="project" value="UniProtKB-UniRule"/>
</dbReference>
<accession>A0ABD6ENY8</accession>
<dbReference type="FunFam" id="3.30.230.10:FF:000004">
    <property type="entry name" value="40S ribosomal protein S2"/>
    <property type="match status" value="1"/>
</dbReference>
<evidence type="ECO:0000259" key="8">
    <source>
        <dbReference type="PROSITE" id="PS50881"/>
    </source>
</evidence>
<dbReference type="PANTHER" id="PTHR13718:SF4">
    <property type="entry name" value="40S RIBOSOMAL PROTEIN S2"/>
    <property type="match status" value="1"/>
</dbReference>
<dbReference type="FunFam" id="3.30.160.20:FF:000002">
    <property type="entry name" value="40S ribosomal protein S2"/>
    <property type="match status" value="1"/>
</dbReference>
<dbReference type="PANTHER" id="PTHR13718">
    <property type="entry name" value="RIBOSOMAL S SUBUNIT"/>
    <property type="match status" value="1"/>
</dbReference>
<dbReference type="Pfam" id="PF03719">
    <property type="entry name" value="Ribosomal_S5_C"/>
    <property type="match status" value="1"/>
</dbReference>
<dbReference type="InterPro" id="IPR005324">
    <property type="entry name" value="Ribosomal_uS5_C"/>
</dbReference>
<dbReference type="InterPro" id="IPR014721">
    <property type="entry name" value="Ribsml_uS5_D2-typ_fold_subgr"/>
</dbReference>
<evidence type="ECO:0000313" key="9">
    <source>
        <dbReference type="EMBL" id="MFH4978392.1"/>
    </source>
</evidence>
<dbReference type="GO" id="GO:0003735">
    <property type="term" value="F:structural constituent of ribosome"/>
    <property type="evidence" value="ECO:0007669"/>
    <property type="project" value="UniProtKB-UniRule"/>
</dbReference>
<proteinExistence type="inferred from homology"/>
<dbReference type="SUPFAM" id="SSF54768">
    <property type="entry name" value="dsRNA-binding domain-like"/>
    <property type="match status" value="1"/>
</dbReference>
<keyword evidence="2 6" id="KW-0689">Ribosomal protein</keyword>
<evidence type="ECO:0000256" key="1">
    <source>
        <dbReference type="ARBA" id="ARBA00008945"/>
    </source>
</evidence>
<keyword evidence="10" id="KW-1185">Reference proteome</keyword>
<comment type="similarity">
    <text evidence="1 7">Belongs to the universal ribosomal protein uS5 family.</text>
</comment>
<keyword evidence="3 6" id="KW-0687">Ribonucleoprotein</keyword>
<sequence length="292" mass="32876">MDQRREFRSGFTWNWNSFSGSATLPEDGAANGFIDRQWSTTTTTTTSRMRSRSLRPAGLRNRRITSDCEKPWIPVTKLGKLVKDGVVKSIEDIYLHSLSIKEYQITDYLLPRMHDEVLKIVPVQKLTRAGIRIRFKAFVAVGDRNGHVGVGVKCAKEVANAIRGALYNAKTSIIPVRRAYWGEKCGRPHTLPCKVTGRVGDIQLTLYPAPRGCGLVAPPITRKILLLCGVQDCFTSCSPDATLSQLSKATYLAIQRTYFYVPPCERDPQNSNDDRFQLHWQFLTTKLTAIQI</sequence>
<dbReference type="AlphaFoldDB" id="A0ABD6ENY8"/>
<evidence type="ECO:0000256" key="2">
    <source>
        <dbReference type="ARBA" id="ARBA00022980"/>
    </source>
</evidence>
<dbReference type="PROSITE" id="PS50881">
    <property type="entry name" value="S5_DSRBD"/>
    <property type="match status" value="1"/>
</dbReference>
<evidence type="ECO:0000256" key="5">
    <source>
        <dbReference type="ARBA" id="ARBA00035407"/>
    </source>
</evidence>
<comment type="caution">
    <text evidence="9">The sequence shown here is derived from an EMBL/GenBank/DDBJ whole genome shotgun (WGS) entry which is preliminary data.</text>
</comment>
<evidence type="ECO:0000256" key="7">
    <source>
        <dbReference type="RuleBase" id="RU003823"/>
    </source>
</evidence>
<evidence type="ECO:0000256" key="4">
    <source>
        <dbReference type="ARBA" id="ARBA00035255"/>
    </source>
</evidence>
<dbReference type="Pfam" id="PF00333">
    <property type="entry name" value="Ribosomal_S5"/>
    <property type="match status" value="1"/>
</dbReference>
<protein>
    <recommendedName>
        <fullName evidence="4">Small ribosomal subunit protein uS5</fullName>
    </recommendedName>
    <alternativeName>
        <fullName evidence="5">40S ribosomal protein S2</fullName>
    </alternativeName>
</protein>
<dbReference type="InterPro" id="IPR020568">
    <property type="entry name" value="Ribosomal_Su5_D2-typ_SF"/>
</dbReference>
<name>A0ABD6ENY8_9BILA</name>
<dbReference type="SUPFAM" id="SSF54211">
    <property type="entry name" value="Ribosomal protein S5 domain 2-like"/>
    <property type="match status" value="1"/>
</dbReference>
<dbReference type="InterPro" id="IPR013810">
    <property type="entry name" value="Ribosomal_uS5_N"/>
</dbReference>
<evidence type="ECO:0000313" key="10">
    <source>
        <dbReference type="Proteomes" id="UP001608902"/>
    </source>
</evidence>
<organism evidence="9 10">
    <name type="scientific">Gnathostoma spinigerum</name>
    <dbReference type="NCBI Taxonomy" id="75299"/>
    <lineage>
        <taxon>Eukaryota</taxon>
        <taxon>Metazoa</taxon>
        <taxon>Ecdysozoa</taxon>
        <taxon>Nematoda</taxon>
        <taxon>Chromadorea</taxon>
        <taxon>Rhabditida</taxon>
        <taxon>Spirurina</taxon>
        <taxon>Gnathostomatomorpha</taxon>
        <taxon>Gnathostomatoidea</taxon>
        <taxon>Gnathostomatidae</taxon>
        <taxon>Gnathostoma</taxon>
    </lineage>
</organism>
<dbReference type="GO" id="GO:0005840">
    <property type="term" value="C:ribosome"/>
    <property type="evidence" value="ECO:0007669"/>
    <property type="project" value="UniProtKB-KW"/>
</dbReference>
<dbReference type="EMBL" id="JBGFUD010003162">
    <property type="protein sequence ID" value="MFH4978392.1"/>
    <property type="molecule type" value="Genomic_DNA"/>
</dbReference>
<dbReference type="InterPro" id="IPR000851">
    <property type="entry name" value="Ribosomal_uS5"/>
</dbReference>
<dbReference type="Gene3D" id="3.30.230.10">
    <property type="match status" value="1"/>
</dbReference>
<feature type="domain" description="S5 DRBM" evidence="8">
    <location>
        <begin position="113"/>
        <end position="176"/>
    </location>
</feature>
<reference evidence="9 10" key="1">
    <citation type="submission" date="2024-08" db="EMBL/GenBank/DDBJ databases">
        <title>Gnathostoma spinigerum genome.</title>
        <authorList>
            <person name="Gonzalez-Bertolin B."/>
            <person name="Monzon S."/>
            <person name="Zaballos A."/>
            <person name="Jimenez P."/>
            <person name="Dekumyoy P."/>
            <person name="Varona S."/>
            <person name="Cuesta I."/>
            <person name="Sumanam S."/>
            <person name="Adisakwattana P."/>
            <person name="Gasser R.B."/>
            <person name="Hernandez-Gonzalez A."/>
            <person name="Young N.D."/>
            <person name="Perteguer M.J."/>
        </authorList>
    </citation>
    <scope>NUCLEOTIDE SEQUENCE [LARGE SCALE GENOMIC DNA]</scope>
    <source>
        <strain evidence="9">AL3</strain>
        <tissue evidence="9">Liver</tissue>
    </source>
</reference>
<dbReference type="Proteomes" id="UP001608902">
    <property type="component" value="Unassembled WGS sequence"/>
</dbReference>
<gene>
    <name evidence="9" type="ORF">AB6A40_005101</name>
</gene>